<feature type="region of interest" description="Disordered" evidence="1">
    <location>
        <begin position="76"/>
        <end position="99"/>
    </location>
</feature>
<feature type="region of interest" description="Disordered" evidence="1">
    <location>
        <begin position="1"/>
        <end position="35"/>
    </location>
</feature>
<sequence>MEENSQRPMEGNIMADGGIYPQGVTKVVPPNRLDSEPTEFGEAVIAEVKFPPAVGLSCDRLETAVDGLQGDAFPGVQGRRLQINPDGKGTLPGPIELQD</sequence>
<organism evidence="2 3">
    <name type="scientific">Gloeophyllum trabeum (strain ATCC 11539 / FP-39264 / Madison 617)</name>
    <name type="common">Brown rot fungus</name>
    <dbReference type="NCBI Taxonomy" id="670483"/>
    <lineage>
        <taxon>Eukaryota</taxon>
        <taxon>Fungi</taxon>
        <taxon>Dikarya</taxon>
        <taxon>Basidiomycota</taxon>
        <taxon>Agaricomycotina</taxon>
        <taxon>Agaricomycetes</taxon>
        <taxon>Gloeophyllales</taxon>
        <taxon>Gloeophyllaceae</taxon>
        <taxon>Gloeophyllum</taxon>
    </lineage>
</organism>
<gene>
    <name evidence="2" type="ORF">GLOTRDRAFT_132520</name>
</gene>
<evidence type="ECO:0000256" key="1">
    <source>
        <dbReference type="SAM" id="MobiDB-lite"/>
    </source>
</evidence>
<keyword evidence="3" id="KW-1185">Reference proteome</keyword>
<dbReference type="Proteomes" id="UP000030669">
    <property type="component" value="Unassembled WGS sequence"/>
</dbReference>
<dbReference type="AlphaFoldDB" id="S7RBS2"/>
<dbReference type="GeneID" id="19302511"/>
<evidence type="ECO:0000313" key="3">
    <source>
        <dbReference type="Proteomes" id="UP000030669"/>
    </source>
</evidence>
<protein>
    <submittedName>
        <fullName evidence="2">Uncharacterized protein</fullName>
    </submittedName>
</protein>
<dbReference type="HOGENOM" id="CLU_2320640_0_0_1"/>
<dbReference type="EMBL" id="KB469309">
    <property type="protein sequence ID" value="EPQ51700.1"/>
    <property type="molecule type" value="Genomic_DNA"/>
</dbReference>
<proteinExistence type="predicted"/>
<dbReference type="RefSeq" id="XP_007869611.1">
    <property type="nucleotide sequence ID" value="XM_007871420.1"/>
</dbReference>
<reference evidence="2 3" key="1">
    <citation type="journal article" date="2012" name="Science">
        <title>The Paleozoic origin of enzymatic lignin decomposition reconstructed from 31 fungal genomes.</title>
        <authorList>
            <person name="Floudas D."/>
            <person name="Binder M."/>
            <person name="Riley R."/>
            <person name="Barry K."/>
            <person name="Blanchette R.A."/>
            <person name="Henrissat B."/>
            <person name="Martinez A.T."/>
            <person name="Otillar R."/>
            <person name="Spatafora J.W."/>
            <person name="Yadav J.S."/>
            <person name="Aerts A."/>
            <person name="Benoit I."/>
            <person name="Boyd A."/>
            <person name="Carlson A."/>
            <person name="Copeland A."/>
            <person name="Coutinho P.M."/>
            <person name="de Vries R.P."/>
            <person name="Ferreira P."/>
            <person name="Findley K."/>
            <person name="Foster B."/>
            <person name="Gaskell J."/>
            <person name="Glotzer D."/>
            <person name="Gorecki P."/>
            <person name="Heitman J."/>
            <person name="Hesse C."/>
            <person name="Hori C."/>
            <person name="Igarashi K."/>
            <person name="Jurgens J.A."/>
            <person name="Kallen N."/>
            <person name="Kersten P."/>
            <person name="Kohler A."/>
            <person name="Kuees U."/>
            <person name="Kumar T.K.A."/>
            <person name="Kuo A."/>
            <person name="LaButti K."/>
            <person name="Larrondo L.F."/>
            <person name="Lindquist E."/>
            <person name="Ling A."/>
            <person name="Lombard V."/>
            <person name="Lucas S."/>
            <person name="Lundell T."/>
            <person name="Martin R."/>
            <person name="McLaughlin D.J."/>
            <person name="Morgenstern I."/>
            <person name="Morin E."/>
            <person name="Murat C."/>
            <person name="Nagy L.G."/>
            <person name="Nolan M."/>
            <person name="Ohm R.A."/>
            <person name="Patyshakuliyeva A."/>
            <person name="Rokas A."/>
            <person name="Ruiz-Duenas F.J."/>
            <person name="Sabat G."/>
            <person name="Salamov A."/>
            <person name="Samejima M."/>
            <person name="Schmutz J."/>
            <person name="Slot J.C."/>
            <person name="St John F."/>
            <person name="Stenlid J."/>
            <person name="Sun H."/>
            <person name="Sun S."/>
            <person name="Syed K."/>
            <person name="Tsang A."/>
            <person name="Wiebenga A."/>
            <person name="Young D."/>
            <person name="Pisabarro A."/>
            <person name="Eastwood D.C."/>
            <person name="Martin F."/>
            <person name="Cullen D."/>
            <person name="Grigoriev I.V."/>
            <person name="Hibbett D.S."/>
        </authorList>
    </citation>
    <scope>NUCLEOTIDE SEQUENCE [LARGE SCALE GENOMIC DNA]</scope>
    <source>
        <strain evidence="2 3">ATCC 11539</strain>
    </source>
</reference>
<accession>S7RBS2</accession>
<name>S7RBS2_GLOTA</name>
<dbReference type="KEGG" id="gtr:GLOTRDRAFT_132520"/>
<evidence type="ECO:0000313" key="2">
    <source>
        <dbReference type="EMBL" id="EPQ51700.1"/>
    </source>
</evidence>